<name>A0A939DCN6_9GAMM</name>
<keyword evidence="2" id="KW-1185">Reference proteome</keyword>
<dbReference type="EMBL" id="JAFKCZ010000003">
    <property type="protein sequence ID" value="MBN7795711.1"/>
    <property type="molecule type" value="Genomic_DNA"/>
</dbReference>
<comment type="caution">
    <text evidence="1">The sequence shown here is derived from an EMBL/GenBank/DDBJ whole genome shotgun (WGS) entry which is preliminary data.</text>
</comment>
<gene>
    <name evidence="1" type="ORF">JYP50_03860</name>
</gene>
<proteinExistence type="predicted"/>
<dbReference type="Proteomes" id="UP000664303">
    <property type="component" value="Unassembled WGS sequence"/>
</dbReference>
<accession>A0A939DCN6</accession>
<dbReference type="RefSeq" id="WP_206559163.1">
    <property type="nucleotide sequence ID" value="NZ_JAFKCZ010000003.1"/>
</dbReference>
<evidence type="ECO:0000313" key="1">
    <source>
        <dbReference type="EMBL" id="MBN7795711.1"/>
    </source>
</evidence>
<dbReference type="AlphaFoldDB" id="A0A939DCN6"/>
<sequence>MQRRDRGKASLVEFLRSIKFSHETTAHSGQRCSTHFADFEQRARTRRQYSHEDAELVRSAN</sequence>
<protein>
    <submittedName>
        <fullName evidence="1">Uncharacterized protein</fullName>
    </submittedName>
</protein>
<organism evidence="1 2">
    <name type="scientific">Parahaliea mediterranea</name>
    <dbReference type="NCBI Taxonomy" id="651086"/>
    <lineage>
        <taxon>Bacteria</taxon>
        <taxon>Pseudomonadati</taxon>
        <taxon>Pseudomonadota</taxon>
        <taxon>Gammaproteobacteria</taxon>
        <taxon>Cellvibrionales</taxon>
        <taxon>Halieaceae</taxon>
        <taxon>Parahaliea</taxon>
    </lineage>
</organism>
<evidence type="ECO:0000313" key="2">
    <source>
        <dbReference type="Proteomes" id="UP000664303"/>
    </source>
</evidence>
<reference evidence="1" key="1">
    <citation type="submission" date="2021-02" db="EMBL/GenBank/DDBJ databases">
        <title>PHA producing bacteria isolated from coastal sediment in Guangdong, Shenzhen.</title>
        <authorList>
            <person name="Zheng W."/>
            <person name="Yu S."/>
            <person name="Huang Y."/>
        </authorList>
    </citation>
    <scope>NUCLEOTIDE SEQUENCE</scope>
    <source>
        <strain evidence="1">TN14-10</strain>
    </source>
</reference>